<sequence>MMENDDKLLQQFFDTHRQDIADNGFSRHVIRNLPVRVNRIGRIWTALCTVACIVFIFVSGALDWLLNRIISLYGDVAGMVLSARPGLFTPFLVYGVVFGIVGFFTYKVASSDRLAM</sequence>
<keyword evidence="1" id="KW-1133">Transmembrane helix</keyword>
<evidence type="ECO:0000256" key="1">
    <source>
        <dbReference type="SAM" id="Phobius"/>
    </source>
</evidence>
<accession>E7RQ37</accession>
<keyword evidence="1" id="KW-0812">Transmembrane</keyword>
<dbReference type="Pfam" id="PF16479">
    <property type="entry name" value="DUF5056"/>
    <property type="match status" value="1"/>
</dbReference>
<dbReference type="AlphaFoldDB" id="E7RQ37"/>
<feature type="transmembrane region" description="Helical" evidence="1">
    <location>
        <begin position="86"/>
        <end position="106"/>
    </location>
</feature>
<keyword evidence="1" id="KW-0472">Membrane</keyword>
<dbReference type="EMBL" id="AEPE02000004">
    <property type="protein sequence ID" value="EFZ37230.1"/>
    <property type="molecule type" value="Genomic_DNA"/>
</dbReference>
<gene>
    <name evidence="2" type="ORF">HMPREF0663_11288</name>
</gene>
<reference evidence="2" key="1">
    <citation type="submission" date="2011-01" db="EMBL/GenBank/DDBJ databases">
        <authorList>
            <person name="Muzny D."/>
            <person name="Qin X."/>
            <person name="Buhay C."/>
            <person name="Dugan-Rocha S."/>
            <person name="Ding Y."/>
            <person name="Chen G."/>
            <person name="Hawes A."/>
            <person name="Holder M."/>
            <person name="Jhangiani S."/>
            <person name="Johnson A."/>
            <person name="Khan Z."/>
            <person name="Li Z."/>
            <person name="Liu W."/>
            <person name="Liu X."/>
            <person name="Perez L."/>
            <person name="Shen H."/>
            <person name="Wang Q."/>
            <person name="Watt J."/>
            <person name="Xi L."/>
            <person name="Xin Y."/>
            <person name="Zhou J."/>
            <person name="Deng J."/>
            <person name="Jiang H."/>
            <person name="Liu Y."/>
            <person name="Qu J."/>
            <person name="Song X.-Z."/>
            <person name="Zhang L."/>
            <person name="Villasana D."/>
            <person name="Johnson A."/>
            <person name="Liu J."/>
            <person name="Liyanage D."/>
            <person name="Lorensuhewa L."/>
            <person name="Robinson T."/>
            <person name="Song A."/>
            <person name="Song B.-B."/>
            <person name="Dinh H."/>
            <person name="Thornton R."/>
            <person name="Coyle M."/>
            <person name="Francisco L."/>
            <person name="Jackson L."/>
            <person name="Javaid M."/>
            <person name="Korchina V."/>
            <person name="Kovar C."/>
            <person name="Mata R."/>
            <person name="Mathew T."/>
            <person name="Ngo R."/>
            <person name="Nguyen L."/>
            <person name="Nguyen N."/>
            <person name="Okwuonu G."/>
            <person name="Ongeri F."/>
            <person name="Pham C."/>
            <person name="Simmons D."/>
            <person name="Wilczek-Boney K."/>
            <person name="Hale W."/>
            <person name="Jakkamsetti A."/>
            <person name="Pham P."/>
            <person name="Ruth R."/>
            <person name="San Lucas F."/>
            <person name="Warren J."/>
            <person name="Zhang J."/>
            <person name="Zhao Z."/>
            <person name="Zhou C."/>
            <person name="Zhu D."/>
            <person name="Lee S."/>
            <person name="Bess C."/>
            <person name="Blankenburg K."/>
            <person name="Forbes L."/>
            <person name="Fu Q."/>
            <person name="Gubbala S."/>
            <person name="Hirani K."/>
            <person name="Jayaseelan J.C."/>
            <person name="Lara F."/>
            <person name="Munidasa M."/>
            <person name="Palculict T."/>
            <person name="Patil S."/>
            <person name="Pu L.-L."/>
            <person name="Saada N."/>
            <person name="Tang L."/>
            <person name="Weissenberger G."/>
            <person name="Zhu Y."/>
            <person name="Hemphill L."/>
            <person name="Shang Y."/>
            <person name="Youmans B."/>
            <person name="Ayvaz T."/>
            <person name="Ross M."/>
            <person name="Santibanez J."/>
            <person name="Aqrawi P."/>
            <person name="Gross S."/>
            <person name="Joshi V."/>
            <person name="Fowler G."/>
            <person name="Nazareth L."/>
            <person name="Reid J."/>
            <person name="Worley K."/>
            <person name="Petrosino J."/>
            <person name="Highlander S."/>
            <person name="Gibbs R."/>
        </authorList>
    </citation>
    <scope>NUCLEOTIDE SEQUENCE [LARGE SCALE GENOMIC DNA]</scope>
    <source>
        <strain evidence="2">ATCC 33269</strain>
    </source>
</reference>
<dbReference type="Proteomes" id="UP000005580">
    <property type="component" value="Unassembled WGS sequence"/>
</dbReference>
<dbReference type="RefSeq" id="WP_004368571.1">
    <property type="nucleotide sequence ID" value="NZ_GL833118.1"/>
</dbReference>
<dbReference type="STRING" id="28134.SAMN05444288_1589"/>
<keyword evidence="3" id="KW-1185">Reference proteome</keyword>
<evidence type="ECO:0008006" key="4">
    <source>
        <dbReference type="Google" id="ProtNLM"/>
    </source>
</evidence>
<proteinExistence type="predicted"/>
<organism evidence="2 3">
    <name type="scientific">Hoylesella oralis ATCC 33269</name>
    <dbReference type="NCBI Taxonomy" id="873533"/>
    <lineage>
        <taxon>Bacteria</taxon>
        <taxon>Pseudomonadati</taxon>
        <taxon>Bacteroidota</taxon>
        <taxon>Bacteroidia</taxon>
        <taxon>Bacteroidales</taxon>
        <taxon>Prevotellaceae</taxon>
        <taxon>Hoylesella</taxon>
    </lineage>
</organism>
<protein>
    <recommendedName>
        <fullName evidence="4">DUF5056 domain-containing protein</fullName>
    </recommendedName>
</protein>
<dbReference type="HOGENOM" id="CLU_162646_0_0_10"/>
<name>E7RQ37_9BACT</name>
<dbReference type="eggNOG" id="ENOG502ZEGZ">
    <property type="taxonomic scope" value="Bacteria"/>
</dbReference>
<dbReference type="InterPro" id="IPR032129">
    <property type="entry name" value="DUF5056"/>
</dbReference>
<evidence type="ECO:0000313" key="3">
    <source>
        <dbReference type="Proteomes" id="UP000005580"/>
    </source>
</evidence>
<evidence type="ECO:0000313" key="2">
    <source>
        <dbReference type="EMBL" id="EFZ37230.1"/>
    </source>
</evidence>
<feature type="transmembrane region" description="Helical" evidence="1">
    <location>
        <begin position="43"/>
        <end position="66"/>
    </location>
</feature>
<comment type="caution">
    <text evidence="2">The sequence shown here is derived from an EMBL/GenBank/DDBJ whole genome shotgun (WGS) entry which is preliminary data.</text>
</comment>